<organism evidence="2">
    <name type="scientific">marine sediment metagenome</name>
    <dbReference type="NCBI Taxonomy" id="412755"/>
    <lineage>
        <taxon>unclassified sequences</taxon>
        <taxon>metagenomes</taxon>
        <taxon>ecological metagenomes</taxon>
    </lineage>
</organism>
<reference evidence="2" key="1">
    <citation type="journal article" date="2015" name="Nature">
        <title>Complex archaea that bridge the gap between prokaryotes and eukaryotes.</title>
        <authorList>
            <person name="Spang A."/>
            <person name="Saw J.H."/>
            <person name="Jorgensen S.L."/>
            <person name="Zaremba-Niedzwiedzka K."/>
            <person name="Martijn J."/>
            <person name="Lind A.E."/>
            <person name="van Eijk R."/>
            <person name="Schleper C."/>
            <person name="Guy L."/>
            <person name="Ettema T.J."/>
        </authorList>
    </citation>
    <scope>NUCLEOTIDE SEQUENCE</scope>
</reference>
<comment type="caution">
    <text evidence="2">The sequence shown here is derived from an EMBL/GenBank/DDBJ whole genome shotgun (WGS) entry which is preliminary data.</text>
</comment>
<proteinExistence type="predicted"/>
<dbReference type="EMBL" id="LAZR01020638">
    <property type="protein sequence ID" value="KKL88182.1"/>
    <property type="molecule type" value="Genomic_DNA"/>
</dbReference>
<accession>A0A0F9ILT2</accession>
<name>A0A0F9ILT2_9ZZZZ</name>
<dbReference type="AlphaFoldDB" id="A0A0F9ILT2"/>
<dbReference type="Pfam" id="PF17338">
    <property type="entry name" value="GP88"/>
    <property type="match status" value="1"/>
</dbReference>
<evidence type="ECO:0000313" key="2">
    <source>
        <dbReference type="EMBL" id="KKL88182.1"/>
    </source>
</evidence>
<evidence type="ECO:0000259" key="1">
    <source>
        <dbReference type="Pfam" id="PF17338"/>
    </source>
</evidence>
<feature type="domain" description="Gene product 88" evidence="1">
    <location>
        <begin position="10"/>
        <end position="153"/>
    </location>
</feature>
<gene>
    <name evidence="2" type="ORF">LCGC14_1927220</name>
</gene>
<protein>
    <recommendedName>
        <fullName evidence="1">Gene product 88 domain-containing protein</fullName>
    </recommendedName>
</protein>
<dbReference type="InterPro" id="IPR020290">
    <property type="entry name" value="Gp88"/>
</dbReference>
<sequence>MDLKEAKEITHGLSCPSKPACPAYNLPTHACRTGSSLVEDPRSVCYYCYARRGRYAFINVRRCLTRRLNAVIDNRKWAHAMTVLIEATGHKYFRWHDSGDILDMQHLEQIVQIAKDLPEVRFNLPTKESGTLQQWAEDFEPYPRNLCVRESGVYVDVLPDTIIPGTTLAGIFTKRSDIGFHCPVEWDKETKTCAGCRACWSIGVPIVIFKLKGKYVGDKIEYESERHGPYFNTGSKPDEHDQKGAF</sequence>